<comment type="similarity">
    <text evidence="4">Belongs to the CRWN family.</text>
</comment>
<feature type="coiled-coil region" evidence="5">
    <location>
        <begin position="414"/>
        <end position="488"/>
    </location>
</feature>
<feature type="compositionally biased region" description="Acidic residues" evidence="6">
    <location>
        <begin position="947"/>
        <end position="956"/>
    </location>
</feature>
<feature type="region of interest" description="Disordered" evidence="6">
    <location>
        <begin position="748"/>
        <end position="835"/>
    </location>
</feature>
<evidence type="ECO:0000313" key="7">
    <source>
        <dbReference type="EMBL" id="RVX06451.1"/>
    </source>
</evidence>
<feature type="compositionally biased region" description="Basic residues" evidence="6">
    <location>
        <begin position="717"/>
        <end position="734"/>
    </location>
</feature>
<evidence type="ECO:0000313" key="8">
    <source>
        <dbReference type="Proteomes" id="UP000288805"/>
    </source>
</evidence>
<evidence type="ECO:0000256" key="3">
    <source>
        <dbReference type="ARBA" id="ARBA00024186"/>
    </source>
</evidence>
<protein>
    <submittedName>
        <fullName evidence="7">Protein crowded nuclei 1</fullName>
    </submittedName>
</protein>
<keyword evidence="1 5" id="KW-0175">Coiled coil</keyword>
<feature type="region of interest" description="Disordered" evidence="6">
    <location>
        <begin position="858"/>
        <end position="881"/>
    </location>
</feature>
<organism evidence="7 8">
    <name type="scientific">Vitis vinifera</name>
    <name type="common">Grape</name>
    <dbReference type="NCBI Taxonomy" id="29760"/>
    <lineage>
        <taxon>Eukaryota</taxon>
        <taxon>Viridiplantae</taxon>
        <taxon>Streptophyta</taxon>
        <taxon>Embryophyta</taxon>
        <taxon>Tracheophyta</taxon>
        <taxon>Spermatophyta</taxon>
        <taxon>Magnoliopsida</taxon>
        <taxon>eudicotyledons</taxon>
        <taxon>Gunneridae</taxon>
        <taxon>Pentapetalae</taxon>
        <taxon>rosids</taxon>
        <taxon>Vitales</taxon>
        <taxon>Vitaceae</taxon>
        <taxon>Viteae</taxon>
        <taxon>Vitis</taxon>
    </lineage>
</organism>
<comment type="caution">
    <text evidence="7">The sequence shown here is derived from an EMBL/GenBank/DDBJ whole genome shotgun (WGS) entry which is preliminary data.</text>
</comment>
<evidence type="ECO:0000256" key="5">
    <source>
        <dbReference type="SAM" id="Coils"/>
    </source>
</evidence>
<reference evidence="7 8" key="1">
    <citation type="journal article" date="2018" name="PLoS Genet.">
        <title>Population sequencing reveals clonal diversity and ancestral inbreeding in the grapevine cultivar Chardonnay.</title>
        <authorList>
            <person name="Roach M.J."/>
            <person name="Johnson D.L."/>
            <person name="Bohlmann J."/>
            <person name="van Vuuren H.J."/>
            <person name="Jones S.J."/>
            <person name="Pretorius I.S."/>
            <person name="Schmidt S.A."/>
            <person name="Borneman A.R."/>
        </authorList>
    </citation>
    <scope>NUCLEOTIDE SEQUENCE [LARGE SCALE GENOMIC DNA]</scope>
    <source>
        <strain evidence="8">cv. Chardonnay</strain>
        <tissue evidence="7">Leaf</tissue>
    </source>
</reference>
<feature type="region of interest" description="Disordered" evidence="6">
    <location>
        <begin position="640"/>
        <end position="664"/>
    </location>
</feature>
<feature type="compositionally biased region" description="Acidic residues" evidence="6">
    <location>
        <begin position="980"/>
        <end position="997"/>
    </location>
</feature>
<accession>A0A438JBW5</accession>
<keyword evidence="2" id="KW-0539">Nucleus</keyword>
<dbReference type="PANTHER" id="PTHR31908">
    <property type="entry name" value="PROTEIN CROWDED NUCLEI 4"/>
    <property type="match status" value="1"/>
</dbReference>
<feature type="compositionally biased region" description="Basic and acidic residues" evidence="6">
    <location>
        <begin position="965"/>
        <end position="976"/>
    </location>
</feature>
<name>A0A438JBW5_VITVI</name>
<gene>
    <name evidence="7" type="primary">CRWN1_0</name>
    <name evidence="7" type="ORF">CK203_023583</name>
</gene>
<evidence type="ECO:0000256" key="6">
    <source>
        <dbReference type="SAM" id="MobiDB-lite"/>
    </source>
</evidence>
<evidence type="ECO:0000256" key="1">
    <source>
        <dbReference type="ARBA" id="ARBA00023054"/>
    </source>
</evidence>
<dbReference type="EMBL" id="QGNW01000051">
    <property type="protein sequence ID" value="RVX06451.1"/>
    <property type="molecule type" value="Genomic_DNA"/>
</dbReference>
<feature type="coiled-coil region" evidence="5">
    <location>
        <begin position="142"/>
        <end position="364"/>
    </location>
</feature>
<dbReference type="PANTHER" id="PTHR31908:SF11">
    <property type="entry name" value="PROTEIN CROWDED NUCLEI 1"/>
    <property type="match status" value="1"/>
</dbReference>
<sequence length="1015" mass="116337">MLCRFSNPAAAVNCSTRLVSSGMNLSYHWCGGGMISTRKLEKALHEMRSEYAEIKFTSDSKLAEANALVTSIEERSFEVEAKLHAADAKLAESMLKDFNLLALTSLNLCEKHMRLLYLNRGKTYENGKRNYKRKKRGWVKETDAVRQSLEIKEKELLELEEKLCARERVEIQKLVDEHNIILDAKKREFELEIEQKRKSLEEELKSKVVEVEKKETEFNHMEAKVAKREQALEKKLEKFKEKEKEFESKSKALKEKEKSIRAEEKNLEAEKKHILADKEDLLSLKAVAEKIRVEIEEQKLKVHEEREQLEITEEERSEFLRLQSELKQEIEKYRLEKEVLLKEVEDLKLQRETFEREWEVLDEKRAEIEKDLIDDYIQREFESLELAKESFAASMEHEQSVLSEKAQSEKSQMIHDFELLKRELETDIQNRREELEKQLQEREKVFEEERERELNNVNYLREVARQEMEEVKLERLRIEKEKQEVAANKKHLDEHQFEMRKDIDELVSLSRKLKDQRELFSKERERFIAFVEQQKSCKNCGEITCEFVLSDLQPLPEIENVEVPPLPRLADRYFKGSVQGNMAASERQNIEMTPGIVGSGSPTSGGTISFLRKCTSKIFNLSPGKKIEVAAIQNLTEAPEPSRQAIVEPSKRLGSTEDEPEPSFRIANDSFDVQRIQSDNSIKEVEAGQDLSIDESNIDSKALELQQHSQHSDLKGARRKPGKRSKQRIHRTRSVKAVVRDAKAILGESLELSENEHPNGNPEDSAHMNDESRGESSFADKGTPRNGRKRQRAYTSQTMVSEQDGDDSEGRSDSVMARRQGKRRQKVPPAVQTLGQERYNLRRPKNTVTVAAAKSSTNLHKRKETETDGSGAGGTGEEIPDCNAAPATSVGLISENGGSTHVLQVETFETIVDVHFPSDKLEAAEDTQDDNADATKELVENMALSEEVNETPDEGPMEYSDGNLDEGRSEPPKEGGEGNGDGDEDEDTNEDDEDEEYEHPGEVSIGKKLWTFLTT</sequence>
<evidence type="ECO:0000256" key="4">
    <source>
        <dbReference type="ARBA" id="ARBA00024208"/>
    </source>
</evidence>
<dbReference type="InterPro" id="IPR040418">
    <property type="entry name" value="CRWN"/>
</dbReference>
<dbReference type="AlphaFoldDB" id="A0A438JBW5"/>
<feature type="compositionally biased region" description="Basic and acidic residues" evidence="6">
    <location>
        <begin position="764"/>
        <end position="774"/>
    </location>
</feature>
<feature type="region of interest" description="Disordered" evidence="6">
    <location>
        <begin position="943"/>
        <end position="1015"/>
    </location>
</feature>
<comment type="subcellular location">
    <subcellularLocation>
        <location evidence="3">Nucleus lamina</location>
    </subcellularLocation>
</comment>
<feature type="region of interest" description="Disordered" evidence="6">
    <location>
        <begin position="707"/>
        <end position="736"/>
    </location>
</feature>
<dbReference type="Proteomes" id="UP000288805">
    <property type="component" value="Unassembled WGS sequence"/>
</dbReference>
<dbReference type="GO" id="GO:0006997">
    <property type="term" value="P:nucleus organization"/>
    <property type="evidence" value="ECO:0007669"/>
    <property type="project" value="InterPro"/>
</dbReference>
<proteinExistence type="inferred from homology"/>
<dbReference type="GO" id="GO:0005652">
    <property type="term" value="C:nuclear lamina"/>
    <property type="evidence" value="ECO:0007669"/>
    <property type="project" value="UniProtKB-SubCell"/>
</dbReference>
<evidence type="ECO:0000256" key="2">
    <source>
        <dbReference type="ARBA" id="ARBA00023242"/>
    </source>
</evidence>